<dbReference type="EMBL" id="CENE01000027">
    <property type="protein sequence ID" value="CEQ42508.1"/>
    <property type="molecule type" value="Genomic_DNA"/>
</dbReference>
<feature type="transmembrane region" description="Helical" evidence="7">
    <location>
        <begin position="167"/>
        <end position="184"/>
    </location>
</feature>
<evidence type="ECO:0000256" key="2">
    <source>
        <dbReference type="ARBA" id="ARBA00008917"/>
    </source>
</evidence>
<dbReference type="GO" id="GO:0005789">
    <property type="term" value="C:endoplasmic reticulum membrane"/>
    <property type="evidence" value="ECO:0007669"/>
    <property type="project" value="UniProtKB-SubCell"/>
</dbReference>
<evidence type="ECO:0000313" key="10">
    <source>
        <dbReference type="Proteomes" id="UP000243876"/>
    </source>
</evidence>
<feature type="transmembrane region" description="Helical" evidence="7">
    <location>
        <begin position="18"/>
        <end position="40"/>
    </location>
</feature>
<organism evidence="9 10">
    <name type="scientific">Sporidiobolus salmonicolor</name>
    <name type="common">Yeast-like fungus</name>
    <name type="synonym">Sporobolomyces salmonicolor</name>
    <dbReference type="NCBI Taxonomy" id="5005"/>
    <lineage>
        <taxon>Eukaryota</taxon>
        <taxon>Fungi</taxon>
        <taxon>Dikarya</taxon>
        <taxon>Basidiomycota</taxon>
        <taxon>Pucciniomycotina</taxon>
        <taxon>Microbotryomycetes</taxon>
        <taxon>Sporidiobolales</taxon>
        <taxon>Sporidiobolaceae</taxon>
        <taxon>Sporobolomyces</taxon>
    </lineage>
</organism>
<feature type="compositionally biased region" description="Gly residues" evidence="8">
    <location>
        <begin position="250"/>
        <end position="259"/>
    </location>
</feature>
<keyword evidence="4 7" id="KW-0256">Endoplasmic reticulum</keyword>
<dbReference type="Pfam" id="PF04511">
    <property type="entry name" value="DER1"/>
    <property type="match status" value="1"/>
</dbReference>
<dbReference type="PANTHER" id="PTHR11009">
    <property type="entry name" value="DER1-LIKE PROTEIN, DERLIN"/>
    <property type="match status" value="1"/>
</dbReference>
<comment type="subcellular location">
    <subcellularLocation>
        <location evidence="1 7">Endoplasmic reticulum membrane</location>
        <topology evidence="1 7">Multi-pass membrane protein</topology>
    </subcellularLocation>
</comment>
<evidence type="ECO:0000256" key="5">
    <source>
        <dbReference type="ARBA" id="ARBA00022989"/>
    </source>
</evidence>
<evidence type="ECO:0000256" key="7">
    <source>
        <dbReference type="RuleBase" id="RU363059"/>
    </source>
</evidence>
<evidence type="ECO:0000256" key="4">
    <source>
        <dbReference type="ARBA" id="ARBA00022824"/>
    </source>
</evidence>
<feature type="transmembrane region" description="Helical" evidence="7">
    <location>
        <begin position="96"/>
        <end position="118"/>
    </location>
</feature>
<feature type="region of interest" description="Disordered" evidence="8">
    <location>
        <begin position="245"/>
        <end position="299"/>
    </location>
</feature>
<sequence length="299" mass="31724">MPDSSGQIRKIPPFTRTVVGAVIGTTLPVILQILSLYPLVFIPAKVVNQLELWRLVAPFLFGGSGLPLVFNLIMLFRSLKDLEESHFQGRLADMTWAFVLMCGTIIGLNTPLRTPILFNPFMMAVIHLWGQTNPTNNVSLYGLITVPAPYFSFALLGVDLLNGGPRAMLVSFTGMVAAHAYHWLSVVYPRQHPSARPFSALSPPQVLINLLGNGPSVPSSFSAPSAASGAPSTYRTSFGTAFRPASAGGQRLGGGGGESPAGSATGTSSATAAAGRARAEPQQAQHRWGRGNRLGGEGW</sequence>
<dbReference type="Proteomes" id="UP000243876">
    <property type="component" value="Unassembled WGS sequence"/>
</dbReference>
<evidence type="ECO:0000256" key="1">
    <source>
        <dbReference type="ARBA" id="ARBA00004477"/>
    </source>
</evidence>
<evidence type="ECO:0000256" key="6">
    <source>
        <dbReference type="ARBA" id="ARBA00023136"/>
    </source>
</evidence>
<keyword evidence="10" id="KW-1185">Reference proteome</keyword>
<dbReference type="InterPro" id="IPR007599">
    <property type="entry name" value="DER1"/>
</dbReference>
<feature type="compositionally biased region" description="Low complexity" evidence="8">
    <location>
        <begin position="260"/>
        <end position="276"/>
    </location>
</feature>
<proteinExistence type="inferred from homology"/>
<dbReference type="OrthoDB" id="1716531at2759"/>
<protein>
    <recommendedName>
        <fullName evidence="7">Derlin</fullName>
    </recommendedName>
</protein>
<comment type="similarity">
    <text evidence="2 7">Belongs to the derlin family.</text>
</comment>
<reference evidence="10" key="1">
    <citation type="submission" date="2015-02" db="EMBL/GenBank/DDBJ databases">
        <authorList>
            <person name="Gon?alves P."/>
        </authorList>
    </citation>
    <scope>NUCLEOTIDE SEQUENCE [LARGE SCALE GENOMIC DNA]</scope>
</reference>
<dbReference type="InterPro" id="IPR035952">
    <property type="entry name" value="Rhomboid-like_sf"/>
</dbReference>
<keyword evidence="5 7" id="KW-1133">Transmembrane helix</keyword>
<evidence type="ECO:0000313" key="9">
    <source>
        <dbReference type="EMBL" id="CEQ42508.1"/>
    </source>
</evidence>
<evidence type="ECO:0000256" key="8">
    <source>
        <dbReference type="SAM" id="MobiDB-lite"/>
    </source>
</evidence>
<accession>A0A0D6ERN7</accession>
<gene>
    <name evidence="9" type="primary">SPOSA6832_04322</name>
</gene>
<dbReference type="AlphaFoldDB" id="A0A0D6ERN7"/>
<dbReference type="GO" id="GO:0006950">
    <property type="term" value="P:response to stress"/>
    <property type="evidence" value="ECO:0007669"/>
    <property type="project" value="UniProtKB-ARBA"/>
</dbReference>
<dbReference type="SUPFAM" id="SSF144091">
    <property type="entry name" value="Rhomboid-like"/>
    <property type="match status" value="1"/>
</dbReference>
<evidence type="ECO:0000256" key="3">
    <source>
        <dbReference type="ARBA" id="ARBA00022692"/>
    </source>
</evidence>
<feature type="transmembrane region" description="Helical" evidence="7">
    <location>
        <begin position="52"/>
        <end position="76"/>
    </location>
</feature>
<name>A0A0D6ERN7_SPOSA</name>
<feature type="transmembrane region" description="Helical" evidence="7">
    <location>
        <begin position="138"/>
        <end position="160"/>
    </location>
</feature>
<keyword evidence="3 7" id="KW-0812">Transmembrane</keyword>
<keyword evidence="6 7" id="KW-0472">Membrane</keyword>
<comment type="function">
    <text evidence="7">May be involved in the degradation of misfolded endoplasmic reticulum (ER) luminal proteins.</text>
</comment>